<dbReference type="OrthoDB" id="2883522at2"/>
<evidence type="ECO:0000313" key="2">
    <source>
        <dbReference type="EMBL" id="PYZ96534.1"/>
    </source>
</evidence>
<feature type="compositionally biased region" description="Basic and acidic residues" evidence="1">
    <location>
        <begin position="66"/>
        <end position="89"/>
    </location>
</feature>
<protein>
    <submittedName>
        <fullName evidence="2">Uncharacterized protein</fullName>
    </submittedName>
</protein>
<organism evidence="2 3">
    <name type="scientific">Alteribacter lacisalsi</name>
    <dbReference type="NCBI Taxonomy" id="2045244"/>
    <lineage>
        <taxon>Bacteria</taxon>
        <taxon>Bacillati</taxon>
        <taxon>Bacillota</taxon>
        <taxon>Bacilli</taxon>
        <taxon>Bacillales</taxon>
        <taxon>Bacillaceae</taxon>
        <taxon>Alteribacter</taxon>
    </lineage>
</organism>
<dbReference type="AlphaFoldDB" id="A0A2W0H3Y0"/>
<proteinExistence type="predicted"/>
<comment type="caution">
    <text evidence="2">The sequence shown here is derived from an EMBL/GenBank/DDBJ whole genome shotgun (WGS) entry which is preliminary data.</text>
</comment>
<gene>
    <name evidence="2" type="ORF">CR205_12530</name>
</gene>
<accession>A0A2W0H3Y0</accession>
<dbReference type="EMBL" id="PDOF01000002">
    <property type="protein sequence ID" value="PYZ96534.1"/>
    <property type="molecule type" value="Genomic_DNA"/>
</dbReference>
<feature type="region of interest" description="Disordered" evidence="1">
    <location>
        <begin position="66"/>
        <end position="98"/>
    </location>
</feature>
<dbReference type="RefSeq" id="WP_110520315.1">
    <property type="nucleotide sequence ID" value="NZ_PDOF01000002.1"/>
</dbReference>
<keyword evidence="3" id="KW-1185">Reference proteome</keyword>
<evidence type="ECO:0000256" key="1">
    <source>
        <dbReference type="SAM" id="MobiDB-lite"/>
    </source>
</evidence>
<name>A0A2W0H3Y0_9BACI</name>
<reference evidence="2 3" key="1">
    <citation type="submission" date="2017-10" db="EMBL/GenBank/DDBJ databases">
        <title>Bacillus sp. nov., a halophilic bacterium isolated from a Yangshapao Lake.</title>
        <authorList>
            <person name="Wang H."/>
        </authorList>
    </citation>
    <scope>NUCLEOTIDE SEQUENCE [LARGE SCALE GENOMIC DNA]</scope>
    <source>
        <strain evidence="2 3">YSP-3</strain>
    </source>
</reference>
<sequence length="98" mass="11385">MARPVVAVMDSMDQKDDVFGELLRDKGYKENDIKIISQDDEEAKHYTRYFEQGNFVVTVDVEKDIGQKHKTDPGENLRKADPLARQEHPPHHHMKRGL</sequence>
<evidence type="ECO:0000313" key="3">
    <source>
        <dbReference type="Proteomes" id="UP000248066"/>
    </source>
</evidence>
<dbReference type="Proteomes" id="UP000248066">
    <property type="component" value="Unassembled WGS sequence"/>
</dbReference>